<protein>
    <recommendedName>
        <fullName evidence="2">Profilin</fullName>
    </recommendedName>
</protein>
<keyword evidence="2" id="KW-0009">Actin-binding</keyword>
<evidence type="ECO:0000256" key="2">
    <source>
        <dbReference type="RuleBase" id="RU003909"/>
    </source>
</evidence>
<dbReference type="SMART" id="SM00392">
    <property type="entry name" value="PROF"/>
    <property type="match status" value="1"/>
</dbReference>
<dbReference type="InterPro" id="IPR048278">
    <property type="entry name" value="PFN"/>
</dbReference>
<organism evidence="3">
    <name type="scientific">Noctiluca scintillans</name>
    <name type="common">Sea sparkle</name>
    <name type="synonym">Red tide dinoflagellate</name>
    <dbReference type="NCBI Taxonomy" id="2966"/>
    <lineage>
        <taxon>Eukaryota</taxon>
        <taxon>Sar</taxon>
        <taxon>Alveolata</taxon>
        <taxon>Dinophyceae</taxon>
        <taxon>Noctilucales</taxon>
        <taxon>Noctilucaceae</taxon>
        <taxon>Noctiluca</taxon>
    </lineage>
</organism>
<dbReference type="InterPro" id="IPR005455">
    <property type="entry name" value="PFN_euk"/>
</dbReference>
<accession>A7WQ48</accession>
<dbReference type="Gene3D" id="3.30.450.30">
    <property type="entry name" value="Dynein light chain 2a, cytoplasmic"/>
    <property type="match status" value="1"/>
</dbReference>
<evidence type="ECO:0000256" key="1">
    <source>
        <dbReference type="ARBA" id="ARBA00010058"/>
    </source>
</evidence>
<proteinExistence type="evidence at transcript level"/>
<sequence length="163" mass="17789">MSGWDESLQGWTTATGNAEAAALAQLSDGAFYAACPTEGEAGWGIVYKDDHEEEILQADGETVKKVTINEASTLLHVVNNLKAPPEGFWLGGNKYRITRTDENEECGDHTLKWVQANYPKHGVHIVVTKTQIVVGFFDEDKQSSGNCKKVTCDFAAYLAGEGY</sequence>
<dbReference type="InterPro" id="IPR036140">
    <property type="entry name" value="PFN_sf"/>
</dbReference>
<comment type="similarity">
    <text evidence="1 2">Belongs to the profilin family.</text>
</comment>
<name>A7WQ48_NOCSC</name>
<dbReference type="GO" id="GO:0003779">
    <property type="term" value="F:actin binding"/>
    <property type="evidence" value="ECO:0007669"/>
    <property type="project" value="UniProtKB-KW"/>
</dbReference>
<dbReference type="SUPFAM" id="SSF55770">
    <property type="entry name" value="Profilin (actin-binding protein)"/>
    <property type="match status" value="1"/>
</dbReference>
<dbReference type="Pfam" id="PF00235">
    <property type="entry name" value="Profilin"/>
    <property type="match status" value="1"/>
</dbReference>
<reference evidence="3" key="1">
    <citation type="journal article" date="2007" name="Proc. Natl. Acad. Sci. U.S.A.">
        <title>Spliced leader RNA trans-splicing in dinoflagellates.</title>
        <authorList>
            <person name="Zhang H."/>
            <person name="Hou Y."/>
            <person name="Miranda L."/>
            <person name="Campbell D.A."/>
            <person name="Sturm N.R."/>
            <person name="Gaasterland T."/>
            <person name="Lin S."/>
        </authorList>
    </citation>
    <scope>NUCLEOTIDE SEQUENCE</scope>
    <source>
        <strain evidence="3">Nsc-cDNA13-1</strain>
    </source>
</reference>
<evidence type="ECO:0000313" key="3">
    <source>
        <dbReference type="EMBL" id="ABV22341.1"/>
    </source>
</evidence>
<dbReference type="EMBL" id="EF134227">
    <property type="protein sequence ID" value="ABV22341.1"/>
    <property type="molecule type" value="mRNA"/>
</dbReference>
<dbReference type="AlphaFoldDB" id="A7WQ48"/>